<dbReference type="Pfam" id="PF04860">
    <property type="entry name" value="Phage_portal"/>
    <property type="match status" value="1"/>
</dbReference>
<organism evidence="1 2">
    <name type="scientific">Myroides marinus</name>
    <dbReference type="NCBI Taxonomy" id="703342"/>
    <lineage>
        <taxon>Bacteria</taxon>
        <taxon>Pseudomonadati</taxon>
        <taxon>Bacteroidota</taxon>
        <taxon>Flavobacteriia</taxon>
        <taxon>Flavobacteriales</taxon>
        <taxon>Flavobacteriaceae</taxon>
        <taxon>Myroides</taxon>
    </lineage>
</organism>
<sequence>MNGLLDKVFRPLESVSSSGFMDFFTGFGGGSKTIVTPKRALTIPAFYNAVDQLSNDIAKLPKAVHIKEGDHRRKYIEHPLNYLISTQPNPMMTAFDFWKLVVVLVILKGNCYVMVNRSNSGVEESLVIQDNDDVKILRDEENNLLFYKIKDKVYNSSDILHFKGFSLNGIEGIGVITWAAHNLGVNLDAQEYQRDIYSDRGLGYGVIESDKAVTSGNKDIISDAFTKKLSGKNKFKVPVLDEGLKYKPITITPAEAQFLETNRNSVVEIARWLNIAPHKIKDLSHGTYSNIEVQNIEHVQDSLIPWTYRIEQELDRKMFLHVGGQEENQYVKFNEKVLLRGDSRARAEYLTKMIYTGIMTRNEARALEDLDPIEGLDDPLTPVNMERMSYLLDKNKKELEDE</sequence>
<evidence type="ECO:0000313" key="2">
    <source>
        <dbReference type="Proteomes" id="UP000076630"/>
    </source>
</evidence>
<dbReference type="InterPro" id="IPR006427">
    <property type="entry name" value="Portal_HK97"/>
</dbReference>
<proteinExistence type="predicted"/>
<name>A0A161UA07_9FLAO</name>
<gene>
    <name evidence="1" type="ORF">AV926_04880</name>
</gene>
<dbReference type="NCBIfam" id="TIGR01537">
    <property type="entry name" value="portal_HK97"/>
    <property type="match status" value="1"/>
</dbReference>
<evidence type="ECO:0008006" key="3">
    <source>
        <dbReference type="Google" id="ProtNLM"/>
    </source>
</evidence>
<reference evidence="1 2" key="1">
    <citation type="submission" date="2016-01" db="EMBL/GenBank/DDBJ databases">
        <title>Whole genome sequencing of Myroides marinus L41.</title>
        <authorList>
            <person name="Hong K.W."/>
        </authorList>
    </citation>
    <scope>NUCLEOTIDE SEQUENCE [LARGE SCALE GENOMIC DNA]</scope>
    <source>
        <strain evidence="1 2">L41</strain>
    </source>
</reference>
<dbReference type="OrthoDB" id="9765386at2"/>
<dbReference type="EMBL" id="LQNU01000041">
    <property type="protein sequence ID" value="KZE82886.1"/>
    <property type="molecule type" value="Genomic_DNA"/>
</dbReference>
<dbReference type="RefSeq" id="WP_038986923.1">
    <property type="nucleotide sequence ID" value="NZ_JWJO01000037.1"/>
</dbReference>
<comment type="caution">
    <text evidence="1">The sequence shown here is derived from an EMBL/GenBank/DDBJ whole genome shotgun (WGS) entry which is preliminary data.</text>
</comment>
<dbReference type="Proteomes" id="UP000076630">
    <property type="component" value="Unassembled WGS sequence"/>
</dbReference>
<evidence type="ECO:0000313" key="1">
    <source>
        <dbReference type="EMBL" id="KZE82886.1"/>
    </source>
</evidence>
<protein>
    <recommendedName>
        <fullName evidence="3">Phage portal protein, HK97 family</fullName>
    </recommendedName>
</protein>
<dbReference type="AlphaFoldDB" id="A0A161UA07"/>
<keyword evidence="2" id="KW-1185">Reference proteome</keyword>
<dbReference type="InterPro" id="IPR006944">
    <property type="entry name" value="Phage/GTA_portal"/>
</dbReference>
<accession>A0A161UA07</accession>